<dbReference type="PROSITE" id="PS51819">
    <property type="entry name" value="VOC"/>
    <property type="match status" value="1"/>
</dbReference>
<keyword evidence="3" id="KW-1185">Reference proteome</keyword>
<dbReference type="PANTHER" id="PTHR21366">
    <property type="entry name" value="GLYOXALASE FAMILY PROTEIN"/>
    <property type="match status" value="1"/>
</dbReference>
<evidence type="ECO:0000313" key="3">
    <source>
        <dbReference type="Proteomes" id="UP001265259"/>
    </source>
</evidence>
<proteinExistence type="predicted"/>
<dbReference type="SUPFAM" id="SSF54593">
    <property type="entry name" value="Glyoxalase/Bleomycin resistance protein/Dihydroxybiphenyl dioxygenase"/>
    <property type="match status" value="1"/>
</dbReference>
<evidence type="ECO:0000259" key="1">
    <source>
        <dbReference type="PROSITE" id="PS51819"/>
    </source>
</evidence>
<evidence type="ECO:0000313" key="2">
    <source>
        <dbReference type="EMBL" id="MDT0683003.1"/>
    </source>
</evidence>
<dbReference type="Pfam" id="PF00903">
    <property type="entry name" value="Glyoxalase"/>
    <property type="match status" value="1"/>
</dbReference>
<dbReference type="InterPro" id="IPR004360">
    <property type="entry name" value="Glyas_Fos-R_dOase_dom"/>
</dbReference>
<dbReference type="Gene3D" id="3.10.180.10">
    <property type="entry name" value="2,3-Dihydroxybiphenyl 1,2-Dioxygenase, domain 1"/>
    <property type="match status" value="1"/>
</dbReference>
<dbReference type="InterPro" id="IPR029068">
    <property type="entry name" value="Glyas_Bleomycin-R_OHBP_Dase"/>
</dbReference>
<feature type="domain" description="VOC" evidence="1">
    <location>
        <begin position="5"/>
        <end position="130"/>
    </location>
</feature>
<accession>A0ABU3DH09</accession>
<dbReference type="Proteomes" id="UP001265259">
    <property type="component" value="Unassembled WGS sequence"/>
</dbReference>
<dbReference type="EMBL" id="JAVRHL010000002">
    <property type="protein sequence ID" value="MDT0683003.1"/>
    <property type="molecule type" value="Genomic_DNA"/>
</dbReference>
<dbReference type="PANTHER" id="PTHR21366:SF22">
    <property type="entry name" value="VOC DOMAIN-CONTAINING PROTEIN"/>
    <property type="match status" value="1"/>
</dbReference>
<protein>
    <submittedName>
        <fullName evidence="2">VOC family protein</fullName>
    </submittedName>
</protein>
<name>A0ABU3DH09_9RHOB</name>
<gene>
    <name evidence="2" type="ORF">RM543_09915</name>
</gene>
<sequence length="136" mass="14389">MKVEGVLEAALYASDLAAADAFYGGTLGMEVIARKEARHIFYRAGSTVLLVFNPDATAVADPGGGLPVPLHGAKGPGHVCFTASGAVLDDWTAHFAKEGIEIEADFLWPNGARSVYVRDPAGNSVEFAEPRLWGMQ</sequence>
<reference evidence="2 3" key="1">
    <citation type="submission" date="2023-09" db="EMBL/GenBank/DDBJ databases">
        <authorList>
            <person name="Rey-Velasco X."/>
        </authorList>
    </citation>
    <scope>NUCLEOTIDE SEQUENCE [LARGE SCALE GENOMIC DNA]</scope>
    <source>
        <strain evidence="2 3">F158</strain>
    </source>
</reference>
<comment type="caution">
    <text evidence="2">The sequence shown here is derived from an EMBL/GenBank/DDBJ whole genome shotgun (WGS) entry which is preliminary data.</text>
</comment>
<dbReference type="InterPro" id="IPR037523">
    <property type="entry name" value="VOC_core"/>
</dbReference>
<organism evidence="2 3">
    <name type="scientific">Tropicimonas omnivorans</name>
    <dbReference type="NCBI Taxonomy" id="3075590"/>
    <lineage>
        <taxon>Bacteria</taxon>
        <taxon>Pseudomonadati</taxon>
        <taxon>Pseudomonadota</taxon>
        <taxon>Alphaproteobacteria</taxon>
        <taxon>Rhodobacterales</taxon>
        <taxon>Roseobacteraceae</taxon>
        <taxon>Tropicimonas</taxon>
    </lineage>
</organism>
<dbReference type="InterPro" id="IPR050383">
    <property type="entry name" value="GlyoxalaseI/FosfomycinResist"/>
</dbReference>